<evidence type="ECO:0000256" key="9">
    <source>
        <dbReference type="ARBA" id="ARBA00023014"/>
    </source>
</evidence>
<gene>
    <name evidence="11" type="ORF">VIN01S_26830</name>
</gene>
<dbReference type="PANTHER" id="PTHR43742:SF9">
    <property type="entry name" value="TETRATHIONATE REDUCTASE SUBUNIT A"/>
    <property type="match status" value="1"/>
</dbReference>
<dbReference type="Gene3D" id="2.40.40.20">
    <property type="match status" value="1"/>
</dbReference>
<keyword evidence="4" id="KW-0500">Molybdenum</keyword>
<evidence type="ECO:0000256" key="2">
    <source>
        <dbReference type="ARBA" id="ARBA00010312"/>
    </source>
</evidence>
<dbReference type="InterPro" id="IPR050612">
    <property type="entry name" value="Prok_Mopterin_Oxidored"/>
</dbReference>
<dbReference type="Gene3D" id="3.40.228.10">
    <property type="entry name" value="Dimethylsulfoxide Reductase, domain 2"/>
    <property type="match status" value="1"/>
</dbReference>
<comment type="caution">
    <text evidence="11">The sequence shown here is derived from an EMBL/GenBank/DDBJ whole genome shotgun (WGS) entry which is preliminary data.</text>
</comment>
<dbReference type="Pfam" id="PF01568">
    <property type="entry name" value="Molydop_binding"/>
    <property type="match status" value="1"/>
</dbReference>
<dbReference type="AlphaFoldDB" id="A0A4Y3HXI0"/>
<feature type="domain" description="4Fe-4S Mo/W bis-MGD-type" evidence="10">
    <location>
        <begin position="72"/>
        <end position="156"/>
    </location>
</feature>
<dbReference type="InterPro" id="IPR006657">
    <property type="entry name" value="MoPterin_dinucl-bd_dom"/>
</dbReference>
<protein>
    <submittedName>
        <fullName evidence="11">Tetrathionate reductase subunit A</fullName>
    </submittedName>
</protein>
<evidence type="ECO:0000256" key="4">
    <source>
        <dbReference type="ARBA" id="ARBA00022505"/>
    </source>
</evidence>
<dbReference type="GO" id="GO:0046872">
    <property type="term" value="F:metal ion binding"/>
    <property type="evidence" value="ECO:0007669"/>
    <property type="project" value="UniProtKB-KW"/>
</dbReference>
<dbReference type="GO" id="GO:0016491">
    <property type="term" value="F:oxidoreductase activity"/>
    <property type="evidence" value="ECO:0007669"/>
    <property type="project" value="UniProtKB-KW"/>
</dbReference>
<evidence type="ECO:0000313" key="11">
    <source>
        <dbReference type="EMBL" id="GEA51879.1"/>
    </source>
</evidence>
<organism evidence="11 12">
    <name type="scientific">Vibrio inusitatus NBRC 102082</name>
    <dbReference type="NCBI Taxonomy" id="1219070"/>
    <lineage>
        <taxon>Bacteria</taxon>
        <taxon>Pseudomonadati</taxon>
        <taxon>Pseudomonadota</taxon>
        <taxon>Gammaproteobacteria</taxon>
        <taxon>Vibrionales</taxon>
        <taxon>Vibrionaceae</taxon>
        <taxon>Vibrio</taxon>
    </lineage>
</organism>
<keyword evidence="7" id="KW-0560">Oxidoreductase</keyword>
<keyword evidence="5" id="KW-0479">Metal-binding</keyword>
<dbReference type="GO" id="GO:0043546">
    <property type="term" value="F:molybdopterin cofactor binding"/>
    <property type="evidence" value="ECO:0007669"/>
    <property type="project" value="InterPro"/>
</dbReference>
<dbReference type="Pfam" id="PF00384">
    <property type="entry name" value="Molybdopterin"/>
    <property type="match status" value="1"/>
</dbReference>
<evidence type="ECO:0000256" key="6">
    <source>
        <dbReference type="ARBA" id="ARBA00022729"/>
    </source>
</evidence>
<keyword evidence="12" id="KW-1185">Reference proteome</keyword>
<dbReference type="InterPro" id="IPR037946">
    <property type="entry name" value="MopB_CT_Tetrathionate"/>
</dbReference>
<dbReference type="Gene3D" id="2.20.25.90">
    <property type="entry name" value="ADC-like domains"/>
    <property type="match status" value="1"/>
</dbReference>
<keyword evidence="8" id="KW-0408">Iron</keyword>
<dbReference type="CDD" id="cd02758">
    <property type="entry name" value="MopB_Tetrathionate-Ra"/>
    <property type="match status" value="1"/>
</dbReference>
<dbReference type="SUPFAM" id="SSF53706">
    <property type="entry name" value="Formate dehydrogenase/DMSO reductase, domains 1-3"/>
    <property type="match status" value="1"/>
</dbReference>
<dbReference type="EMBL" id="BJLF01000013">
    <property type="protein sequence ID" value="GEA51879.1"/>
    <property type="molecule type" value="Genomic_DNA"/>
</dbReference>
<evidence type="ECO:0000256" key="7">
    <source>
        <dbReference type="ARBA" id="ARBA00023002"/>
    </source>
</evidence>
<dbReference type="Gene3D" id="3.40.50.740">
    <property type="match status" value="2"/>
</dbReference>
<dbReference type="CDD" id="cd02780">
    <property type="entry name" value="MopB_CT_Tetrathionate_Arsenate-R"/>
    <property type="match status" value="1"/>
</dbReference>
<dbReference type="Pfam" id="PF04879">
    <property type="entry name" value="Molybdop_Fe4S4"/>
    <property type="match status" value="1"/>
</dbReference>
<dbReference type="OrthoDB" id="9815647at2"/>
<dbReference type="InterPro" id="IPR006963">
    <property type="entry name" value="Mopterin_OxRdtase_4Fe-4S_dom"/>
</dbReference>
<dbReference type="SMART" id="SM00926">
    <property type="entry name" value="Molybdop_Fe4S4"/>
    <property type="match status" value="1"/>
</dbReference>
<reference evidence="11 12" key="1">
    <citation type="submission" date="2019-06" db="EMBL/GenBank/DDBJ databases">
        <title>Whole genome shotgun sequence of Vibrio inusitatus NBRC 102082.</title>
        <authorList>
            <person name="Hosoyama A."/>
            <person name="Uohara A."/>
            <person name="Ohji S."/>
            <person name="Ichikawa N."/>
        </authorList>
    </citation>
    <scope>NUCLEOTIDE SEQUENCE [LARGE SCALE GENOMIC DNA]</scope>
    <source>
        <strain evidence="11 12">NBRC 102082</strain>
    </source>
</reference>
<name>A0A4Y3HXI0_9VIBR</name>
<dbReference type="RefSeq" id="WP_141346350.1">
    <property type="nucleotide sequence ID" value="NZ_BJLF01000013.1"/>
</dbReference>
<keyword evidence="6" id="KW-0732">Signal</keyword>
<dbReference type="PANTHER" id="PTHR43742">
    <property type="entry name" value="TRIMETHYLAMINE-N-OXIDE REDUCTASE"/>
    <property type="match status" value="1"/>
</dbReference>
<dbReference type="InterPro" id="IPR009010">
    <property type="entry name" value="Asp_de-COase-like_dom_sf"/>
</dbReference>
<evidence type="ECO:0000259" key="10">
    <source>
        <dbReference type="PROSITE" id="PS51669"/>
    </source>
</evidence>
<dbReference type="InterPro" id="IPR041929">
    <property type="entry name" value="Tetrathionate-R_A_N"/>
</dbReference>
<evidence type="ECO:0000256" key="3">
    <source>
        <dbReference type="ARBA" id="ARBA00022485"/>
    </source>
</evidence>
<dbReference type="InterPro" id="IPR006311">
    <property type="entry name" value="TAT_signal"/>
</dbReference>
<dbReference type="GO" id="GO:0051539">
    <property type="term" value="F:4 iron, 4 sulfur cluster binding"/>
    <property type="evidence" value="ECO:0007669"/>
    <property type="project" value="UniProtKB-KW"/>
</dbReference>
<proteinExistence type="inferred from homology"/>
<accession>A0A4Y3HXI0</accession>
<evidence type="ECO:0000256" key="5">
    <source>
        <dbReference type="ARBA" id="ARBA00022723"/>
    </source>
</evidence>
<comment type="similarity">
    <text evidence="2">Belongs to the prokaryotic molybdopterin-containing oxidoreductase family.</text>
</comment>
<evidence type="ECO:0000256" key="1">
    <source>
        <dbReference type="ARBA" id="ARBA00001942"/>
    </source>
</evidence>
<comment type="cofactor">
    <cofactor evidence="1">
        <name>Mo-bis(molybdopterin guanine dinucleotide)</name>
        <dbReference type="ChEBI" id="CHEBI:60539"/>
    </cofactor>
</comment>
<dbReference type="InterPro" id="IPR006656">
    <property type="entry name" value="Mopterin_OxRdtase"/>
</dbReference>
<keyword evidence="9" id="KW-0411">Iron-sulfur</keyword>
<dbReference type="PROSITE" id="PS51669">
    <property type="entry name" value="4FE4S_MOW_BIS_MGD"/>
    <property type="match status" value="1"/>
</dbReference>
<dbReference type="Proteomes" id="UP000318717">
    <property type="component" value="Unassembled WGS sequence"/>
</dbReference>
<evidence type="ECO:0000313" key="12">
    <source>
        <dbReference type="Proteomes" id="UP000318717"/>
    </source>
</evidence>
<dbReference type="PROSITE" id="PS51318">
    <property type="entry name" value="TAT"/>
    <property type="match status" value="1"/>
</dbReference>
<keyword evidence="3" id="KW-0004">4Fe-4S</keyword>
<evidence type="ECO:0000256" key="8">
    <source>
        <dbReference type="ARBA" id="ARBA00023004"/>
    </source>
</evidence>
<sequence length="1031" mass="113461">MDNKRRQFLKSGLAVGGIGAFAAGYASTTKHMVEGAIEGTAGEKTKSIHNGNSLEPEYKVSKSGNLIPNPNQRVAPSMCFGCWTLCGLRVRVDNRNDEILRVSGNPYHPLSHQQHIPYQTPVKDAYLGLTGESGLEGRSTACARGNGMLEIRNSPYRITQPLKRVGKRGEGKWEPISYEQLVKEVVQGGDLFGEGHVEGLASIRDLNSPIDAKNPEYGPKANQLLMTNGTNEGRDDIFKRFAFNSFGTRNFANHGSYCGYAFRAGSGAFMNDLNKFAHLKPDFDNAEFIIFIGMSPAQAGNPFKRQARQLAKARTDGHLEYTIVTPSLPAGSSSLAAGDTNRWLPIKPGTDSALVLGMIQWIIENQRYNKTFLAQPGPKAMANAGTAHWCNATHLVISDESHPRYGKFLRASEAGMTFEGEALSDSDPYVIVNSQNGELGLHSQAGEAKLFVDQEIILDSGQTVRVKSSLQRLKEEAFKYDLNFYSKQCDIPVEEIISLAKRFTSHGTKAVVDTHGGNMHTNGFYNAFTIMMLNALIGNINLKGGAMAQAGGYPTSANGPRYDFTKFEGKVAPKGVFLSRSKFPYEKTSEYKRRIAAGQSPYPTRAPWYPISAPLLTEHLTAAIDGYPYRVKAWINHMGNPIYGIPGLKNLLEEKLKDPKQLGLIVSVDAFINETSALSDYIVPDTVTYESWGMAVPWHDVPVKAVTARWPIVEARTEKTTDGRHICLENFLIDLAKEMKLGGFGDKAIKSSDGSWHSIHSAEDYYLRAAANLAYVKGGVPEVTAEDIAWSGLERLLPSMNKALSNEEMKRVAYIFARGGRFENATEAYKGNQMKYKWTQPIAIWNEKVGSSRNTMTGELYSGCPTWYPQKLSDGTPLEEQYPSNKWPFSLTNFKSNIHSAVSNLSPRLHSVKGVNPVYIHPEDATSAGIETGDEFIIETPSSSTKALAMVVSGIRRGTLGFEHGFGHTELGERAHWIGDKQQPIRTRTHDGVNINDIGLIDPTREGKGVMLDWVVGSAARQSLPAKIRKA</sequence>
<dbReference type="SUPFAM" id="SSF50692">
    <property type="entry name" value="ADC-like"/>
    <property type="match status" value="1"/>
</dbReference>